<evidence type="ECO:0000256" key="3">
    <source>
        <dbReference type="ARBA" id="ARBA00022519"/>
    </source>
</evidence>
<name>A0ABN0G5G9_9BURK</name>
<evidence type="ECO:0000256" key="5">
    <source>
        <dbReference type="ARBA" id="ARBA00022989"/>
    </source>
</evidence>
<evidence type="ECO:0000256" key="8">
    <source>
        <dbReference type="SAM" id="Phobius"/>
    </source>
</evidence>
<dbReference type="InterPro" id="IPR051800">
    <property type="entry name" value="PqiA-PqiB_transport"/>
</dbReference>
<reference evidence="11" key="1">
    <citation type="journal article" date="2012" name="J. Bacteriol.">
        <title>Revised Genome Sequence of Burkholderia thailandensis MSMB43 with Improved Annotation.</title>
        <authorList>
            <person name="Zhuo Y."/>
            <person name="Liu L."/>
            <person name="Wang Q."/>
            <person name="Liu X."/>
            <person name="Ren B."/>
            <person name="Liu M."/>
            <person name="Ni P."/>
            <person name="Cheng Y.Q."/>
            <person name="Zhang L."/>
        </authorList>
    </citation>
    <scope>NUCLEOTIDE SEQUENCE [LARGE SCALE GENOMIC DNA]</scope>
    <source>
        <strain evidence="11">MSMB43</strain>
    </source>
</reference>
<evidence type="ECO:0000259" key="9">
    <source>
        <dbReference type="Pfam" id="PF02470"/>
    </source>
</evidence>
<dbReference type="PANTHER" id="PTHR30462:SF0">
    <property type="entry name" value="INTERMEMBRANE TRANSPORT PROTEIN YEBT"/>
    <property type="match status" value="1"/>
</dbReference>
<protein>
    <submittedName>
        <fullName evidence="10">Mammalian cell entry related domain protein</fullName>
    </submittedName>
</protein>
<accession>A0ABN0G5G9</accession>
<feature type="region of interest" description="Disordered" evidence="7">
    <location>
        <begin position="517"/>
        <end position="561"/>
    </location>
</feature>
<evidence type="ECO:0000256" key="4">
    <source>
        <dbReference type="ARBA" id="ARBA00022692"/>
    </source>
</evidence>
<keyword evidence="11" id="KW-1185">Reference proteome</keyword>
<proteinExistence type="predicted"/>
<feature type="domain" description="Mce/MlaD" evidence="9">
    <location>
        <begin position="76"/>
        <end position="132"/>
    </location>
</feature>
<sequence>MWGHASPAGQHDEWHPAVSEAVPDSCSSDCQERTQRRHRDAIAVGARWLLVACCVPLAALLVVLLTEMWPQSEAAVTVRFVNAEGFEPGKTIVRYRGVEIGRLTALNISADRTRVLAVLRLDGNATRFTTCDARFWIVRPSVDLTGVSRLDTAFSGPYIGVDIGSAPRQCRDFDGREAPPPALHDSNGTRFALHAASMGSLRVGSPVYFKQMRAGSVLATSLPAQGDGVDISAWIAEPFDRYVTANTRWWHASGIDARLGSEGFKLDVSSLQALWSGGIGFDNPDSSDEGGRRVSDGEPFTLFASRADALRRAGDGPAASVLMRFAASSRGLFVGAPVDFHGVEIGEITGIAVAFDIARQRSETVVTTNIYPARLGKGYRRALGNGDNAAGRGLLRDLVEQGLRGQLRVGNQLTEKRYIALDFFPHATPVNIDTHHAMVELPTVPNMFDSLRNQLAGIGDRLGHFPVDEVGHHFDAATKSAGSLGRTFDTELAPSARSARIAAERLFDAAAAVRWTGKQEHASSLDTDAAQRERDEGASMSGDRGFRKTPPPLKPGGGGLD</sequence>
<gene>
    <name evidence="10" type="ORF">A33K_15464</name>
</gene>
<evidence type="ECO:0000256" key="6">
    <source>
        <dbReference type="ARBA" id="ARBA00023136"/>
    </source>
</evidence>
<evidence type="ECO:0000313" key="10">
    <source>
        <dbReference type="EMBL" id="EIP87444.1"/>
    </source>
</evidence>
<organism evidence="10 11">
    <name type="scientific">Burkholderia humptydooensis MSMB43</name>
    <dbReference type="NCBI Taxonomy" id="441157"/>
    <lineage>
        <taxon>Bacteria</taxon>
        <taxon>Pseudomonadati</taxon>
        <taxon>Pseudomonadota</taxon>
        <taxon>Betaproteobacteria</taxon>
        <taxon>Burkholderiales</taxon>
        <taxon>Burkholderiaceae</taxon>
        <taxon>Burkholderia</taxon>
        <taxon>pseudomallei group</taxon>
    </lineage>
</organism>
<comment type="subcellular location">
    <subcellularLocation>
        <location evidence="1">Cell inner membrane</location>
    </subcellularLocation>
</comment>
<evidence type="ECO:0000313" key="11">
    <source>
        <dbReference type="Proteomes" id="UP000004682"/>
    </source>
</evidence>
<keyword evidence="4 8" id="KW-0812">Transmembrane</keyword>
<dbReference type="Pfam" id="PF02470">
    <property type="entry name" value="MlaD"/>
    <property type="match status" value="2"/>
</dbReference>
<keyword evidence="2" id="KW-1003">Cell membrane</keyword>
<dbReference type="Proteomes" id="UP000004682">
    <property type="component" value="Unassembled WGS sequence"/>
</dbReference>
<evidence type="ECO:0000256" key="1">
    <source>
        <dbReference type="ARBA" id="ARBA00004533"/>
    </source>
</evidence>
<feature type="transmembrane region" description="Helical" evidence="8">
    <location>
        <begin position="41"/>
        <end position="65"/>
    </location>
</feature>
<feature type="region of interest" description="Disordered" evidence="7">
    <location>
        <begin position="1"/>
        <end position="28"/>
    </location>
</feature>
<feature type="domain" description="Mce/MlaD" evidence="9">
    <location>
        <begin position="323"/>
        <end position="422"/>
    </location>
</feature>
<keyword evidence="3" id="KW-0997">Cell inner membrane</keyword>
<evidence type="ECO:0000256" key="7">
    <source>
        <dbReference type="SAM" id="MobiDB-lite"/>
    </source>
</evidence>
<dbReference type="EMBL" id="JH692063">
    <property type="protein sequence ID" value="EIP87444.1"/>
    <property type="molecule type" value="Genomic_DNA"/>
</dbReference>
<dbReference type="PANTHER" id="PTHR30462">
    <property type="entry name" value="INTERMEMBRANE TRANSPORT PROTEIN PQIB-RELATED"/>
    <property type="match status" value="1"/>
</dbReference>
<dbReference type="InterPro" id="IPR003399">
    <property type="entry name" value="Mce/MlaD"/>
</dbReference>
<feature type="compositionally biased region" description="Basic and acidic residues" evidence="7">
    <location>
        <begin position="517"/>
        <end position="537"/>
    </location>
</feature>
<keyword evidence="6 8" id="KW-0472">Membrane</keyword>
<evidence type="ECO:0000256" key="2">
    <source>
        <dbReference type="ARBA" id="ARBA00022475"/>
    </source>
</evidence>
<keyword evidence="5 8" id="KW-1133">Transmembrane helix</keyword>